<accession>A0A1L3MNL1</accession>
<dbReference type="InterPro" id="IPR004761">
    <property type="entry name" value="Spore_GerAB"/>
</dbReference>
<organism evidence="9 10">
    <name type="scientific">Bacillus weihaiensis</name>
    <dbReference type="NCBI Taxonomy" id="1547283"/>
    <lineage>
        <taxon>Bacteria</taxon>
        <taxon>Bacillati</taxon>
        <taxon>Bacillota</taxon>
        <taxon>Bacilli</taxon>
        <taxon>Bacillales</taxon>
        <taxon>Bacillaceae</taxon>
        <taxon>Bacillus</taxon>
    </lineage>
</organism>
<feature type="transmembrane region" description="Helical" evidence="8">
    <location>
        <begin position="213"/>
        <end position="236"/>
    </location>
</feature>
<evidence type="ECO:0000256" key="6">
    <source>
        <dbReference type="ARBA" id="ARBA00022989"/>
    </source>
</evidence>
<feature type="transmembrane region" description="Helical" evidence="8">
    <location>
        <begin position="295"/>
        <end position="315"/>
    </location>
</feature>
<evidence type="ECO:0000313" key="10">
    <source>
        <dbReference type="Proteomes" id="UP000181936"/>
    </source>
</evidence>
<dbReference type="PANTHER" id="PTHR34975:SF2">
    <property type="entry name" value="SPORE GERMINATION PROTEIN A2"/>
    <property type="match status" value="1"/>
</dbReference>
<keyword evidence="10" id="KW-1185">Reference proteome</keyword>
<feature type="transmembrane region" description="Helical" evidence="8">
    <location>
        <begin position="144"/>
        <end position="161"/>
    </location>
</feature>
<dbReference type="GO" id="GO:0009847">
    <property type="term" value="P:spore germination"/>
    <property type="evidence" value="ECO:0007669"/>
    <property type="project" value="InterPro"/>
</dbReference>
<comment type="subcellular location">
    <subcellularLocation>
        <location evidence="1">Membrane</location>
        <topology evidence="1">Multi-pass membrane protein</topology>
    </subcellularLocation>
</comment>
<dbReference type="RefSeq" id="WP_072578723.1">
    <property type="nucleotide sequence ID" value="NZ_CP016020.1"/>
</dbReference>
<dbReference type="Proteomes" id="UP000181936">
    <property type="component" value="Chromosome"/>
</dbReference>
<feature type="transmembrane region" description="Helical" evidence="8">
    <location>
        <begin position="181"/>
        <end position="201"/>
    </location>
</feature>
<keyword evidence="3" id="KW-0813">Transport</keyword>
<sequence length="360" mass="41697">MKEKLHPFQVAILIYMIQSGVTLFSIPRLTAETFGMNGWAGLIIIFVVVTINLFLIALVYKFGKGKSIFHILEQVLPFWLVVPFYLVIATAFIIFAIMVTKKYIFILKMLFYHETPVYMFMGMAITLCFLMLKGTIYHIAKTTVVLFFMTIWTMFLLAYHIPEFSFTRLTPFFFKGETNLIEGGFNIFTAFLGYELGLLLFPYVEKNWTKGLYIGNSITFIIYFSVTFISFGFYSFNQLLEDMYPVITLLEFIKFPFIERVENLIFSLFALKVLITIVMYFWAGQEVLQHTLKRVKRIFITCIVLISGYLISLIPNIIREVDMWLEAFTYIITGFAIITPLILLAIIGVIKLKNKEGSSS</sequence>
<dbReference type="Pfam" id="PF03845">
    <property type="entry name" value="Spore_permease"/>
    <property type="match status" value="1"/>
</dbReference>
<keyword evidence="6 8" id="KW-1133">Transmembrane helix</keyword>
<gene>
    <name evidence="9" type="ORF">A9C19_03670</name>
</gene>
<dbReference type="PANTHER" id="PTHR34975">
    <property type="entry name" value="SPORE GERMINATION PROTEIN A2"/>
    <property type="match status" value="1"/>
</dbReference>
<keyword evidence="5 8" id="KW-0812">Transmembrane</keyword>
<comment type="similarity">
    <text evidence="2">Belongs to the amino acid-polyamine-organocation (APC) superfamily. Spore germination protein (SGP) (TC 2.A.3.9) family.</text>
</comment>
<feature type="transmembrane region" description="Helical" evidence="8">
    <location>
        <begin position="38"/>
        <end position="63"/>
    </location>
</feature>
<evidence type="ECO:0000256" key="5">
    <source>
        <dbReference type="ARBA" id="ARBA00022692"/>
    </source>
</evidence>
<feature type="transmembrane region" description="Helical" evidence="8">
    <location>
        <begin position="75"/>
        <end position="98"/>
    </location>
</feature>
<dbReference type="GO" id="GO:0016020">
    <property type="term" value="C:membrane"/>
    <property type="evidence" value="ECO:0007669"/>
    <property type="project" value="UniProtKB-SubCell"/>
</dbReference>
<dbReference type="KEGG" id="bwh:A9C19_03670"/>
<dbReference type="EMBL" id="CP016020">
    <property type="protein sequence ID" value="APH03931.1"/>
    <property type="molecule type" value="Genomic_DNA"/>
</dbReference>
<dbReference type="OrthoDB" id="2957438at2"/>
<feature type="transmembrane region" description="Helical" evidence="8">
    <location>
        <begin position="264"/>
        <end position="283"/>
    </location>
</feature>
<evidence type="ECO:0000256" key="3">
    <source>
        <dbReference type="ARBA" id="ARBA00022448"/>
    </source>
</evidence>
<evidence type="ECO:0000256" key="8">
    <source>
        <dbReference type="SAM" id="Phobius"/>
    </source>
</evidence>
<keyword evidence="7 8" id="KW-0472">Membrane</keyword>
<reference evidence="9 10" key="1">
    <citation type="journal article" date="2016" name="Sci. Rep.">
        <title>Complete genome sequence and transcriptomic analysis of a novel marine strain Bacillus weihaiensis reveals the mechanism of brown algae degradation.</title>
        <authorList>
            <person name="Zhu Y."/>
            <person name="Chen P."/>
            <person name="Bao Y."/>
            <person name="Men Y."/>
            <person name="Zeng Y."/>
            <person name="Yang J."/>
            <person name="Sun J."/>
            <person name="Sun Y."/>
        </authorList>
    </citation>
    <scope>NUCLEOTIDE SEQUENCE [LARGE SCALE GENOMIC DNA]</scope>
    <source>
        <strain evidence="9 10">Alg07</strain>
    </source>
</reference>
<proteinExistence type="inferred from homology"/>
<keyword evidence="4" id="KW-0309">Germination</keyword>
<dbReference type="AlphaFoldDB" id="A0A1L3MNL1"/>
<evidence type="ECO:0000256" key="4">
    <source>
        <dbReference type="ARBA" id="ARBA00022544"/>
    </source>
</evidence>
<dbReference type="STRING" id="1547283.A9C19_03670"/>
<evidence type="ECO:0000313" key="9">
    <source>
        <dbReference type="EMBL" id="APH03931.1"/>
    </source>
</evidence>
<feature type="transmembrane region" description="Helical" evidence="8">
    <location>
        <begin position="327"/>
        <end position="350"/>
    </location>
</feature>
<name>A0A1L3MNL1_9BACI</name>
<evidence type="ECO:0000256" key="7">
    <source>
        <dbReference type="ARBA" id="ARBA00023136"/>
    </source>
</evidence>
<feature type="transmembrane region" description="Helical" evidence="8">
    <location>
        <begin position="110"/>
        <end position="132"/>
    </location>
</feature>
<evidence type="ECO:0000256" key="2">
    <source>
        <dbReference type="ARBA" id="ARBA00007998"/>
    </source>
</evidence>
<feature type="transmembrane region" description="Helical" evidence="8">
    <location>
        <begin position="7"/>
        <end position="26"/>
    </location>
</feature>
<evidence type="ECO:0000256" key="1">
    <source>
        <dbReference type="ARBA" id="ARBA00004141"/>
    </source>
</evidence>
<protein>
    <submittedName>
        <fullName evidence="9">Uncharacterized protein</fullName>
    </submittedName>
</protein>